<dbReference type="InterPro" id="IPR011712">
    <property type="entry name" value="Sig_transdc_His_kin_sub3_dim/P"/>
</dbReference>
<keyword evidence="10" id="KW-0472">Membrane</keyword>
<dbReference type="InterPro" id="IPR050482">
    <property type="entry name" value="Sensor_HK_TwoCompSys"/>
</dbReference>
<dbReference type="GO" id="GO:0016020">
    <property type="term" value="C:membrane"/>
    <property type="evidence" value="ECO:0007669"/>
    <property type="project" value="InterPro"/>
</dbReference>
<evidence type="ECO:0000256" key="3">
    <source>
        <dbReference type="ARBA" id="ARBA00022553"/>
    </source>
</evidence>
<dbReference type="EC" id="2.7.13.3" evidence="2"/>
<sequence>MTSQLAPEPVPRPAAPPADRPSLGQSHPLTTSDMSSVAPAFLGGRELALAPVSGATGRALAQVVVAWPWLLFFGILALTWVPTSAAMVLVFGIGLPMLAIGLLAARWFVGAELARLGAQTGVQVPRPADRRRGGPGWWSAFLSPLRDGRAWAATGYAALSSLTAPLAFAVVVALGGAGLAAILSPVYGTGPVLEEYLGWSRGLLWIVLVVAGLGAMWLAALAAQGATLLQLRMARGMLGRPRADLRVAVADEARERAEVRAAHVEQTRTLVVGAADDERRRIERDLHDGAQQRLVALGVELGAAKRRTATDPEAAAEALDRAHREVQETLAELRDLVRGIHPAVLTDRGLDAALSALASRSTVPVTVRTPDDDTLRACGSSAQAAAYFVVAEALTNVAKHASATSASVDVACADGRLRLVVHDDGRGGAAAAPGSGLDGLRSRVAALDGTFDLASPVGAGTTLTVELPCAS</sequence>
<evidence type="ECO:0000259" key="13">
    <source>
        <dbReference type="Pfam" id="PF13796"/>
    </source>
</evidence>
<evidence type="ECO:0000256" key="10">
    <source>
        <dbReference type="SAM" id="Phobius"/>
    </source>
</evidence>
<evidence type="ECO:0000256" key="2">
    <source>
        <dbReference type="ARBA" id="ARBA00012438"/>
    </source>
</evidence>
<keyword evidence="4" id="KW-0808">Transferase</keyword>
<dbReference type="InterPro" id="IPR036890">
    <property type="entry name" value="HATPase_C_sf"/>
</dbReference>
<dbReference type="GO" id="GO:0005524">
    <property type="term" value="F:ATP binding"/>
    <property type="evidence" value="ECO:0007669"/>
    <property type="project" value="UniProtKB-KW"/>
</dbReference>
<evidence type="ECO:0000256" key="7">
    <source>
        <dbReference type="ARBA" id="ARBA00022840"/>
    </source>
</evidence>
<dbReference type="OrthoDB" id="5242012at2"/>
<evidence type="ECO:0000256" key="1">
    <source>
        <dbReference type="ARBA" id="ARBA00000085"/>
    </source>
</evidence>
<feature type="domain" description="Putative sensor" evidence="13">
    <location>
        <begin position="74"/>
        <end position="238"/>
    </location>
</feature>
<comment type="catalytic activity">
    <reaction evidence="1">
        <text>ATP + protein L-histidine = ADP + protein N-phospho-L-histidine.</text>
        <dbReference type="EC" id="2.7.13.3"/>
    </reaction>
</comment>
<keyword evidence="15" id="KW-1185">Reference proteome</keyword>
<feature type="region of interest" description="Disordered" evidence="9">
    <location>
        <begin position="1"/>
        <end position="29"/>
    </location>
</feature>
<evidence type="ECO:0000259" key="12">
    <source>
        <dbReference type="Pfam" id="PF07730"/>
    </source>
</evidence>
<dbReference type="InterPro" id="IPR003594">
    <property type="entry name" value="HATPase_dom"/>
</dbReference>
<feature type="domain" description="Histidine kinase/HSP90-like ATPase" evidence="11">
    <location>
        <begin position="386"/>
        <end position="469"/>
    </location>
</feature>
<dbReference type="PANTHER" id="PTHR24421:SF10">
    <property type="entry name" value="NITRATE_NITRITE SENSOR PROTEIN NARQ"/>
    <property type="match status" value="1"/>
</dbReference>
<keyword evidence="5" id="KW-0547">Nucleotide-binding</keyword>
<keyword evidence="8" id="KW-0902">Two-component regulatory system</keyword>
<dbReference type="GO" id="GO:0046983">
    <property type="term" value="F:protein dimerization activity"/>
    <property type="evidence" value="ECO:0007669"/>
    <property type="project" value="InterPro"/>
</dbReference>
<dbReference type="CDD" id="cd16917">
    <property type="entry name" value="HATPase_UhpB-NarQ-NarX-like"/>
    <property type="match status" value="1"/>
</dbReference>
<feature type="transmembrane region" description="Helical" evidence="10">
    <location>
        <begin position="59"/>
        <end position="81"/>
    </location>
</feature>
<evidence type="ECO:0000256" key="4">
    <source>
        <dbReference type="ARBA" id="ARBA00022679"/>
    </source>
</evidence>
<feature type="transmembrane region" description="Helical" evidence="10">
    <location>
        <begin position="87"/>
        <end position="109"/>
    </location>
</feature>
<keyword evidence="10" id="KW-1133">Transmembrane helix</keyword>
<organism evidence="14 15">
    <name type="scientific">Cellulomonas gelida</name>
    <dbReference type="NCBI Taxonomy" id="1712"/>
    <lineage>
        <taxon>Bacteria</taxon>
        <taxon>Bacillati</taxon>
        <taxon>Actinomycetota</taxon>
        <taxon>Actinomycetes</taxon>
        <taxon>Micrococcales</taxon>
        <taxon>Cellulomonadaceae</taxon>
        <taxon>Cellulomonas</taxon>
    </lineage>
</organism>
<gene>
    <name evidence="14" type="ORF">CGE01nite_29680</name>
</gene>
<evidence type="ECO:0000256" key="5">
    <source>
        <dbReference type="ARBA" id="ARBA00022741"/>
    </source>
</evidence>
<dbReference type="InterPro" id="IPR025828">
    <property type="entry name" value="Put_sensor_dom"/>
</dbReference>
<evidence type="ECO:0000256" key="8">
    <source>
        <dbReference type="ARBA" id="ARBA00023012"/>
    </source>
</evidence>
<dbReference type="AlphaFoldDB" id="A0A4Y3KP44"/>
<evidence type="ECO:0000256" key="6">
    <source>
        <dbReference type="ARBA" id="ARBA00022777"/>
    </source>
</evidence>
<dbReference type="Gene3D" id="3.30.565.10">
    <property type="entry name" value="Histidine kinase-like ATPase, C-terminal domain"/>
    <property type="match status" value="1"/>
</dbReference>
<proteinExistence type="predicted"/>
<evidence type="ECO:0000313" key="15">
    <source>
        <dbReference type="Proteomes" id="UP000320461"/>
    </source>
</evidence>
<keyword evidence="7" id="KW-0067">ATP-binding</keyword>
<keyword evidence="6" id="KW-0418">Kinase</keyword>
<comment type="caution">
    <text evidence="14">The sequence shown here is derived from an EMBL/GenBank/DDBJ whole genome shotgun (WGS) entry which is preliminary data.</text>
</comment>
<dbReference type="EMBL" id="BJLQ01000045">
    <property type="protein sequence ID" value="GEA85717.1"/>
    <property type="molecule type" value="Genomic_DNA"/>
</dbReference>
<reference evidence="14 15" key="1">
    <citation type="submission" date="2019-06" db="EMBL/GenBank/DDBJ databases">
        <title>Whole genome shotgun sequence of Cellulomonas gelida NBRC 3748.</title>
        <authorList>
            <person name="Hosoyama A."/>
            <person name="Uohara A."/>
            <person name="Ohji S."/>
            <person name="Ichikawa N."/>
        </authorList>
    </citation>
    <scope>NUCLEOTIDE SEQUENCE [LARGE SCALE GENOMIC DNA]</scope>
    <source>
        <strain evidence="14 15">NBRC 3748</strain>
    </source>
</reference>
<feature type="transmembrane region" description="Helical" evidence="10">
    <location>
        <begin position="156"/>
        <end position="183"/>
    </location>
</feature>
<protein>
    <recommendedName>
        <fullName evidence="2">histidine kinase</fullName>
        <ecNumber evidence="2">2.7.13.3</ecNumber>
    </recommendedName>
</protein>
<dbReference type="Pfam" id="PF07730">
    <property type="entry name" value="HisKA_3"/>
    <property type="match status" value="1"/>
</dbReference>
<dbReference type="GO" id="GO:0000155">
    <property type="term" value="F:phosphorelay sensor kinase activity"/>
    <property type="evidence" value="ECO:0007669"/>
    <property type="project" value="InterPro"/>
</dbReference>
<evidence type="ECO:0000256" key="9">
    <source>
        <dbReference type="SAM" id="MobiDB-lite"/>
    </source>
</evidence>
<keyword evidence="10" id="KW-0812">Transmembrane</keyword>
<dbReference type="Proteomes" id="UP000320461">
    <property type="component" value="Unassembled WGS sequence"/>
</dbReference>
<feature type="transmembrane region" description="Helical" evidence="10">
    <location>
        <begin position="203"/>
        <end position="229"/>
    </location>
</feature>
<dbReference type="Pfam" id="PF02518">
    <property type="entry name" value="HATPase_c"/>
    <property type="match status" value="1"/>
</dbReference>
<feature type="compositionally biased region" description="Pro residues" evidence="9">
    <location>
        <begin position="8"/>
        <end position="19"/>
    </location>
</feature>
<dbReference type="Gene3D" id="1.20.5.1930">
    <property type="match status" value="1"/>
</dbReference>
<dbReference type="SUPFAM" id="SSF55874">
    <property type="entry name" value="ATPase domain of HSP90 chaperone/DNA topoisomerase II/histidine kinase"/>
    <property type="match status" value="1"/>
</dbReference>
<evidence type="ECO:0000313" key="14">
    <source>
        <dbReference type="EMBL" id="GEA85717.1"/>
    </source>
</evidence>
<keyword evidence="3" id="KW-0597">Phosphoprotein</keyword>
<evidence type="ECO:0000259" key="11">
    <source>
        <dbReference type="Pfam" id="PF02518"/>
    </source>
</evidence>
<dbReference type="PANTHER" id="PTHR24421">
    <property type="entry name" value="NITRATE/NITRITE SENSOR PROTEIN NARX-RELATED"/>
    <property type="match status" value="1"/>
</dbReference>
<accession>A0A4Y3KP44</accession>
<feature type="domain" description="Signal transduction histidine kinase subgroup 3 dimerisation and phosphoacceptor" evidence="12">
    <location>
        <begin position="278"/>
        <end position="345"/>
    </location>
</feature>
<name>A0A4Y3KP44_9CELL</name>
<dbReference type="Pfam" id="PF13796">
    <property type="entry name" value="Sensor"/>
    <property type="match status" value="1"/>
</dbReference>